<sequence>MCRSMEKTNQKPTDAKCFAMSAHWSTNFLRYLGTNNKISKHDSKLLKNTTAEESFSSLPRTCFGYKGPYRVANDVWLIVRQGKQRRRIFFLILPGLWITRPGFTQLIYTGRLDSGCLHFMTNVSDNPALASYQ</sequence>
<reference evidence="2 3" key="1">
    <citation type="journal article" date="2018" name="Front. Microbiol.">
        <title>Genome-Wide Analysis of Corynespora cassiicola Leaf Fall Disease Putative Effectors.</title>
        <authorList>
            <person name="Lopez D."/>
            <person name="Ribeiro S."/>
            <person name="Label P."/>
            <person name="Fumanal B."/>
            <person name="Venisse J.S."/>
            <person name="Kohler A."/>
            <person name="de Oliveira R.R."/>
            <person name="Labutti K."/>
            <person name="Lipzen A."/>
            <person name="Lail K."/>
            <person name="Bauer D."/>
            <person name="Ohm R.A."/>
            <person name="Barry K.W."/>
            <person name="Spatafora J."/>
            <person name="Grigoriev I.V."/>
            <person name="Martin F.M."/>
            <person name="Pujade-Renaud V."/>
        </authorList>
    </citation>
    <scope>NUCLEOTIDE SEQUENCE [LARGE SCALE GENOMIC DNA]</scope>
    <source>
        <strain evidence="2 3">Philippines</strain>
    </source>
</reference>
<keyword evidence="1" id="KW-0812">Transmembrane</keyword>
<keyword evidence="1" id="KW-1133">Transmembrane helix</keyword>
<proteinExistence type="predicted"/>
<dbReference type="Proteomes" id="UP000240883">
    <property type="component" value="Unassembled WGS sequence"/>
</dbReference>
<name>A0A2T2P8V2_CORCC</name>
<evidence type="ECO:0000256" key="1">
    <source>
        <dbReference type="SAM" id="Phobius"/>
    </source>
</evidence>
<protein>
    <submittedName>
        <fullName evidence="2">Uncharacterized protein</fullName>
    </submittedName>
</protein>
<keyword evidence="1" id="KW-0472">Membrane</keyword>
<dbReference type="EMBL" id="KZ678128">
    <property type="protein sequence ID" value="PSN74080.1"/>
    <property type="molecule type" value="Genomic_DNA"/>
</dbReference>
<organism evidence="2 3">
    <name type="scientific">Corynespora cassiicola Philippines</name>
    <dbReference type="NCBI Taxonomy" id="1448308"/>
    <lineage>
        <taxon>Eukaryota</taxon>
        <taxon>Fungi</taxon>
        <taxon>Dikarya</taxon>
        <taxon>Ascomycota</taxon>
        <taxon>Pezizomycotina</taxon>
        <taxon>Dothideomycetes</taxon>
        <taxon>Pleosporomycetidae</taxon>
        <taxon>Pleosporales</taxon>
        <taxon>Corynesporascaceae</taxon>
        <taxon>Corynespora</taxon>
    </lineage>
</organism>
<gene>
    <name evidence="2" type="ORF">BS50DRAFT_7166</name>
</gene>
<evidence type="ECO:0000313" key="2">
    <source>
        <dbReference type="EMBL" id="PSN74080.1"/>
    </source>
</evidence>
<dbReference type="AlphaFoldDB" id="A0A2T2P8V2"/>
<keyword evidence="3" id="KW-1185">Reference proteome</keyword>
<feature type="transmembrane region" description="Helical" evidence="1">
    <location>
        <begin position="88"/>
        <end position="108"/>
    </location>
</feature>
<accession>A0A2T2P8V2</accession>
<evidence type="ECO:0000313" key="3">
    <source>
        <dbReference type="Proteomes" id="UP000240883"/>
    </source>
</evidence>